<dbReference type="PANTHER" id="PTHR12121">
    <property type="entry name" value="CARBON CATABOLITE REPRESSOR PROTEIN 4"/>
    <property type="match status" value="1"/>
</dbReference>
<dbReference type="Pfam" id="PF03372">
    <property type="entry name" value="Exo_endo_phos"/>
    <property type="match status" value="1"/>
</dbReference>
<comment type="caution">
    <text evidence="2">The sequence shown here is derived from an EMBL/GenBank/DDBJ whole genome shotgun (WGS) entry which is preliminary data.</text>
</comment>
<reference evidence="2" key="1">
    <citation type="journal article" date="2021" name="G3 (Bethesda)">
        <title>Genomic diversity, chromosomal rearrangements, and interspecies hybridization in the ogataea polymorpha species complex.</title>
        <authorList>
            <person name="Hanson S.J."/>
            <person name="Cinneide E.O."/>
            <person name="Salzberg L.I."/>
            <person name="Wolfe K.H."/>
            <person name="McGowan J."/>
            <person name="Fitzpatrick D.A."/>
            <person name="Matlin K."/>
        </authorList>
    </citation>
    <scope>NUCLEOTIDE SEQUENCE</scope>
    <source>
        <strain evidence="2">83-405-1</strain>
    </source>
</reference>
<dbReference type="CDD" id="cd09083">
    <property type="entry name" value="EEP-1"/>
    <property type="match status" value="1"/>
</dbReference>
<organism evidence="2 3">
    <name type="scientific">Ogataea haglerorum</name>
    <dbReference type="NCBI Taxonomy" id="1937702"/>
    <lineage>
        <taxon>Eukaryota</taxon>
        <taxon>Fungi</taxon>
        <taxon>Dikarya</taxon>
        <taxon>Ascomycota</taxon>
        <taxon>Saccharomycotina</taxon>
        <taxon>Pichiomycetes</taxon>
        <taxon>Pichiales</taxon>
        <taxon>Pichiaceae</taxon>
        <taxon>Ogataea</taxon>
    </lineage>
</organism>
<evidence type="ECO:0000313" key="3">
    <source>
        <dbReference type="Proteomes" id="UP000738402"/>
    </source>
</evidence>
<evidence type="ECO:0000259" key="1">
    <source>
        <dbReference type="Pfam" id="PF03372"/>
    </source>
</evidence>
<dbReference type="AlphaFoldDB" id="A0AAN6D3D7"/>
<name>A0AAN6D3D7_9ASCO</name>
<accession>A0AAN6D3D7</accession>
<sequence>MNYSRFKVYDHNIRCIPSSLMQGEASWNERKKNCLSSMQFFADNDTFICLQEVVHGQLMDIARDLGNDWGYIGVGRDDGYTRGEYNPIFYCRSSWGVVESKNYWLSPTPEKPSNGWGADLNRVLTHARFRHKKKYYMVNVLNTHFDHLSVLARTNSAHQVIDVANSITCEPVVVTGDFNAPPEEECYKIISEALYDASLTSKIKYGPEVTYVGFDDSYDQGLIDYIWANKKTVVTRFGVLPCSMGGPYFSDHCPLLAEFETGNTM</sequence>
<evidence type="ECO:0000313" key="2">
    <source>
        <dbReference type="EMBL" id="KAG7725086.1"/>
    </source>
</evidence>
<dbReference type="GO" id="GO:0000175">
    <property type="term" value="F:3'-5'-RNA exonuclease activity"/>
    <property type="evidence" value="ECO:0007669"/>
    <property type="project" value="TreeGrafter"/>
</dbReference>
<dbReference type="Proteomes" id="UP000738402">
    <property type="component" value="Unassembled WGS sequence"/>
</dbReference>
<feature type="domain" description="Endonuclease/exonuclease/phosphatase" evidence="1">
    <location>
        <begin position="46"/>
        <end position="252"/>
    </location>
</feature>
<dbReference type="Gene3D" id="3.60.10.10">
    <property type="entry name" value="Endonuclease/exonuclease/phosphatase"/>
    <property type="match status" value="1"/>
</dbReference>
<dbReference type="SUPFAM" id="SSF56219">
    <property type="entry name" value="DNase I-like"/>
    <property type="match status" value="1"/>
</dbReference>
<protein>
    <recommendedName>
        <fullName evidence="1">Endonuclease/exonuclease/phosphatase domain-containing protein</fullName>
    </recommendedName>
</protein>
<dbReference type="PANTHER" id="PTHR12121:SF36">
    <property type="entry name" value="ENDONUCLEASE_EXONUCLEASE_PHOSPHATASE DOMAIN-CONTAINING PROTEIN"/>
    <property type="match status" value="1"/>
</dbReference>
<dbReference type="EMBL" id="JAHLUH010000014">
    <property type="protein sequence ID" value="KAG7725086.1"/>
    <property type="molecule type" value="Genomic_DNA"/>
</dbReference>
<gene>
    <name evidence="2" type="ORF">KL933_004519</name>
</gene>
<dbReference type="InterPro" id="IPR005135">
    <property type="entry name" value="Endo/exonuclease/phosphatase"/>
</dbReference>
<proteinExistence type="predicted"/>
<dbReference type="InterPro" id="IPR050410">
    <property type="entry name" value="CCR4/nocturin_mRNA_transcr"/>
</dbReference>
<dbReference type="InterPro" id="IPR036691">
    <property type="entry name" value="Endo/exonu/phosph_ase_sf"/>
</dbReference>